<dbReference type="RefSeq" id="WP_162667586.1">
    <property type="nucleotide sequence ID" value="NZ_LR593886.1"/>
</dbReference>
<keyword evidence="3" id="KW-1185">Reference proteome</keyword>
<feature type="region of interest" description="Disordered" evidence="1">
    <location>
        <begin position="130"/>
        <end position="150"/>
    </location>
</feature>
<name>A0A6P2CVY7_9BACT</name>
<accession>A0A6P2CVY7</accession>
<proteinExistence type="predicted"/>
<evidence type="ECO:0000313" key="2">
    <source>
        <dbReference type="EMBL" id="VTR92767.1"/>
    </source>
</evidence>
<evidence type="ECO:0008006" key="4">
    <source>
        <dbReference type="Google" id="ProtNLM"/>
    </source>
</evidence>
<dbReference type="EMBL" id="LR593886">
    <property type="protein sequence ID" value="VTR92767.1"/>
    <property type="molecule type" value="Genomic_DNA"/>
</dbReference>
<dbReference type="Proteomes" id="UP000464178">
    <property type="component" value="Chromosome"/>
</dbReference>
<dbReference type="AlphaFoldDB" id="A0A6P2CVY7"/>
<protein>
    <recommendedName>
        <fullName evidence="4">Carboxypeptidase regulatory-like domain-containing protein</fullName>
    </recommendedName>
</protein>
<evidence type="ECO:0000256" key="1">
    <source>
        <dbReference type="SAM" id="MobiDB-lite"/>
    </source>
</evidence>
<reference evidence="2 3" key="1">
    <citation type="submission" date="2019-05" db="EMBL/GenBank/DDBJ databases">
        <authorList>
            <consortium name="Science for Life Laboratories"/>
        </authorList>
    </citation>
    <scope>NUCLEOTIDE SEQUENCE [LARGE SCALE GENOMIC DNA]</scope>
    <source>
        <strain evidence="2">Soil9</strain>
    </source>
</reference>
<dbReference type="PROSITE" id="PS51257">
    <property type="entry name" value="PROKAR_LIPOPROTEIN"/>
    <property type="match status" value="1"/>
</dbReference>
<sequence>MATSDRLRAAGTRAPLVLLLGALLSAIVCGCSGSDTTLAPVEGTVTRNGRPVPHAQVIFVAEGGTRGPRASGVTDGTGRFRLTTDDGKDGAPIGHHRVCVIDASTVIEKMGVLSKQPTPTPETIAKLASTKSTNKGSSIPAQYGRPTDTPLRIEVRPGSQAIELQVH</sequence>
<evidence type="ECO:0000313" key="3">
    <source>
        <dbReference type="Proteomes" id="UP000464178"/>
    </source>
</evidence>
<organism evidence="2 3">
    <name type="scientific">Gemmata massiliana</name>
    <dbReference type="NCBI Taxonomy" id="1210884"/>
    <lineage>
        <taxon>Bacteria</taxon>
        <taxon>Pseudomonadati</taxon>
        <taxon>Planctomycetota</taxon>
        <taxon>Planctomycetia</taxon>
        <taxon>Gemmatales</taxon>
        <taxon>Gemmataceae</taxon>
        <taxon>Gemmata</taxon>
    </lineage>
</organism>
<feature type="compositionally biased region" description="Polar residues" evidence="1">
    <location>
        <begin position="130"/>
        <end position="140"/>
    </location>
</feature>
<gene>
    <name evidence="2" type="ORF">SOIL9_49470</name>
</gene>
<dbReference type="KEGG" id="gms:SOIL9_49470"/>